<dbReference type="InterPro" id="IPR016143">
    <property type="entry name" value="Citrate_synth-like_sm_a-sub"/>
</dbReference>
<dbReference type="GO" id="GO:0046982">
    <property type="term" value="F:protein heterodimerization activity"/>
    <property type="evidence" value="ECO:0007669"/>
    <property type="project" value="InterPro"/>
</dbReference>
<dbReference type="PRINTS" id="PR00143">
    <property type="entry name" value="CITRTSNTHASE"/>
</dbReference>
<comment type="similarity">
    <text evidence="2 9">Belongs to the citrate synthase family.</text>
</comment>
<dbReference type="Gene3D" id="1.10.20.10">
    <property type="entry name" value="Histone, subunit A"/>
    <property type="match status" value="1"/>
</dbReference>
<dbReference type="PROSITE" id="PS00480">
    <property type="entry name" value="CITRATE_SYNTHASE"/>
    <property type="match status" value="1"/>
</dbReference>
<dbReference type="FunFam" id="1.10.20.10:FF:000023">
    <property type="entry name" value="transcription initiation protein SPT3 homolog"/>
    <property type="match status" value="1"/>
</dbReference>
<dbReference type="GO" id="GO:0005759">
    <property type="term" value="C:mitochondrial matrix"/>
    <property type="evidence" value="ECO:0007669"/>
    <property type="project" value="TreeGrafter"/>
</dbReference>
<sequence>MDTNYTTQAVVQSKDNSMNTAKDFRKSIKRTSTQESLTIKKILKSDEAQKLHPGYLRLRNSFWSTTYNIGAATASYVTQPFSKLGQTLMLPTQLARSLLFGTKADPSSGTLTVCDNRTQRRYEIPINRNAIKALELQKIISVQAGVNSVSYCGLKILDPGYLNTACVESNITYIDGGHGSIHYRGYSIECLFENHDYEEVVFLLIWGHLPDANEKNTFRRKIAAGCIPPPHVVEVIESFPRDSLTSTMVFAGMAAYASHDEGAIATLQSGRPAFMGQADKVDEALIGCISALATVVALVYCRKRNKTFTPADPEESFIANMLRMMGFHEDKHSNKPNQEIVKCFEKLWILYADHEMTNSTAAFLHAASTLTDPLACCISGLVSGYGPLHGGAIELAYKAFEDLKTPENVPLLIADVKAKKQRLFGYGHRIYKAVDPRAKFIRAMIDQYKDRVESNPLLSIAMEIDRVANADKYFTSRNLKANADLYGCFLYTAFGFETDIIVAMASLSRMPGVLAHWREAMLEKGPMLWRPQQVFTAIFEATTNGKDAGGLRAAGDMGEVPGEDKTLARTGQQCGQMGWGLNSGAPPTLLQSYFPEAAVPYIFTTAMPADFAFVTVGSSGRAQPTDRSVIRSRCMIGKNRQEGSRRSIQAARKVQRAAAQIASENAGLQSLHHSASPIKPWPCTAYNEKQQAEEHSQAPSTGEVAQDDTSALMPPVPHPPPSDMSLIRFAEELERPSQEILFRLVNFNALKGTFYPIEHCVDLPRSANSEALSFSWILQDKIFLHSALFYSSAVHEHVQRRQPGRMTQFHLRRTIRLLNEALSQPDSHRNEAIFHVILTLALMAGLWGDFSTTAVHLSGLRQIVRLRGGLKYLRSHSKLHFKLDRLALSWSLGTGGTPYFFTGPIGWNSCFDAQSGNPTCEAEPFSCNVVNDWRLAVVWQDLRHLVNLINDHLACNSLLDGSLFQDSLGSIQTRLVHLKNGIDDRSDECLRLGMLAFLSTTLQIPGGKFPYKYLTGSLRNLCETINIEIIADDNILFWLLMMCAISVFEAEKAWLRPLWVRSGAERLSWDSARSRLQAIMWIDRLQGELGSKIWAKLALIEWVTIMLIALDHCLELVPYVMAERNATRCSGVFFSDGTPAERNLEGTLEPPLAPACIGQSTVGWSVHPTRPTGVAEPDRDQDTSSLRSPTTLLTEFHRQSIAFAQELSLALIYFARQQCDYRDFSPGHLSLPYPHQLPSCSPLSTGKMASKDDKAFKYRQEISQVSEDTVDFVSFDLVLLCHSGGATGTRQLATSKLEVHPSQHANPHAWMLDWPIRQPLLFPNMSASYLLEVKLLRKHSTRPKRDIYANEEQGGAIVYGGGCLMSQLVGCLEMTLGIFEQCTKPLADDSSAESGTITKKPKYPRRSRAKAAVAARVQRQSMELFQSAFDQVRGIVVNSGFKSILDLPYGEEKKQRVTRPAPNKPAFVLPQRLNNQGPYGWSDRLTNVARKMMYVSGETAEPSIETTSMIEDIVRQQVIELLRNCTELAARRGARAITINDLIFQIRHDQAKVSRLRTFLSWKDVRKNVKDSDDKGGEADLGAGEDPSGGVVPGGPVDDATKKNKKAKVGLPWEPSSFYSQEVPERDDEEDEEEEEMNFITLQRLRKADERTKAMTKEEYVTWSEYRQASFTYRKGKRFREWAGFGIVTDSKPSDDIVDILGFLTFEMVQTLTEHALKVKEQEDLFKAQSGGENAGSKKRKVATGLFDPPSEGRSPIEPRHVQEAFRRLQQRPKKTRAMLNGTRLPQHTALNILDEDTHLTSAVLLPLSHCSRAIGPSLMRYKSSEDWFIRQVSTRFRTPPGPSHLGTNKYPAVRRKLQPSHQPVPIR</sequence>
<organism evidence="11 12">
    <name type="scientific">Colletotrichum lupini</name>
    <dbReference type="NCBI Taxonomy" id="145971"/>
    <lineage>
        <taxon>Eukaryota</taxon>
        <taxon>Fungi</taxon>
        <taxon>Dikarya</taxon>
        <taxon>Ascomycota</taxon>
        <taxon>Pezizomycotina</taxon>
        <taxon>Sordariomycetes</taxon>
        <taxon>Hypocreomycetidae</taxon>
        <taxon>Glomerellales</taxon>
        <taxon>Glomerellaceae</taxon>
        <taxon>Colletotrichum</taxon>
        <taxon>Colletotrichum acutatum species complex</taxon>
    </lineage>
</organism>
<evidence type="ECO:0000256" key="8">
    <source>
        <dbReference type="ARBA" id="ARBA00061274"/>
    </source>
</evidence>
<dbReference type="PANTHER" id="PTHR11739:SF4">
    <property type="entry name" value="CITRATE SYNTHASE, PEROXISOMAL"/>
    <property type="match status" value="1"/>
</dbReference>
<dbReference type="GO" id="GO:0005634">
    <property type="term" value="C:nucleus"/>
    <property type="evidence" value="ECO:0007669"/>
    <property type="project" value="UniProtKB-SubCell"/>
</dbReference>
<dbReference type="InterPro" id="IPR019810">
    <property type="entry name" value="Citrate_synthase_AS"/>
</dbReference>
<feature type="region of interest" description="Disordered" evidence="10">
    <location>
        <begin position="1569"/>
        <end position="1608"/>
    </location>
</feature>
<dbReference type="RefSeq" id="XP_049151169.1">
    <property type="nucleotide sequence ID" value="XM_049294023.1"/>
</dbReference>
<feature type="compositionally biased region" description="Basic and acidic residues" evidence="10">
    <location>
        <begin position="1569"/>
        <end position="1578"/>
    </location>
</feature>
<dbReference type="Pfam" id="PF02269">
    <property type="entry name" value="TFIID-18kDa"/>
    <property type="match status" value="1"/>
</dbReference>
<dbReference type="GO" id="GO:0006099">
    <property type="term" value="P:tricarboxylic acid cycle"/>
    <property type="evidence" value="ECO:0007669"/>
    <property type="project" value="TreeGrafter"/>
</dbReference>
<dbReference type="Gene3D" id="1.10.580.10">
    <property type="entry name" value="Citrate Synthase, domain 1"/>
    <property type="match status" value="1"/>
</dbReference>
<evidence type="ECO:0000313" key="11">
    <source>
        <dbReference type="EMBL" id="UQC89568.1"/>
    </source>
</evidence>
<dbReference type="InterPro" id="IPR009072">
    <property type="entry name" value="Histone-fold"/>
</dbReference>
<evidence type="ECO:0000256" key="2">
    <source>
        <dbReference type="ARBA" id="ARBA00010566"/>
    </source>
</evidence>
<evidence type="ECO:0000256" key="7">
    <source>
        <dbReference type="ARBA" id="ARBA00023242"/>
    </source>
</evidence>
<keyword evidence="6" id="KW-0804">Transcription</keyword>
<evidence type="ECO:0000256" key="3">
    <source>
        <dbReference type="ARBA" id="ARBA00022679"/>
    </source>
</evidence>
<dbReference type="GO" id="GO:0000124">
    <property type="term" value="C:SAGA complex"/>
    <property type="evidence" value="ECO:0007669"/>
    <property type="project" value="UniProtKB-ARBA"/>
</dbReference>
<keyword evidence="5" id="KW-0010">Activator</keyword>
<dbReference type="GO" id="GO:0005975">
    <property type="term" value="P:carbohydrate metabolic process"/>
    <property type="evidence" value="ECO:0007669"/>
    <property type="project" value="TreeGrafter"/>
</dbReference>
<evidence type="ECO:0000256" key="4">
    <source>
        <dbReference type="ARBA" id="ARBA00023015"/>
    </source>
</evidence>
<evidence type="ECO:0000313" key="12">
    <source>
        <dbReference type="Proteomes" id="UP000830671"/>
    </source>
</evidence>
<dbReference type="EMBL" id="CP019480">
    <property type="protein sequence ID" value="UQC89568.1"/>
    <property type="molecule type" value="Genomic_DNA"/>
</dbReference>
<keyword evidence="12" id="KW-1185">Reference proteome</keyword>
<dbReference type="PANTHER" id="PTHR11739">
    <property type="entry name" value="CITRATE SYNTHASE"/>
    <property type="match status" value="1"/>
</dbReference>
<dbReference type="InterPro" id="IPR003195">
    <property type="entry name" value="TFIID_TAF13"/>
</dbReference>
<dbReference type="GO" id="GO:0006366">
    <property type="term" value="P:transcription by RNA polymerase II"/>
    <property type="evidence" value="ECO:0007669"/>
    <property type="project" value="InterPro"/>
</dbReference>
<keyword evidence="3 9" id="KW-0808">Transferase</keyword>
<dbReference type="Proteomes" id="UP000830671">
    <property type="component" value="Chromosome 8"/>
</dbReference>
<dbReference type="CDD" id="cd22926">
    <property type="entry name" value="HFD_SPT3"/>
    <property type="match status" value="1"/>
</dbReference>
<dbReference type="GeneID" id="73349033"/>
<feature type="region of interest" description="Disordered" evidence="10">
    <location>
        <begin position="1387"/>
        <end position="1407"/>
    </location>
</feature>
<comment type="subcellular location">
    <subcellularLocation>
        <location evidence="1">Nucleus</location>
    </subcellularLocation>
</comment>
<evidence type="ECO:0000256" key="5">
    <source>
        <dbReference type="ARBA" id="ARBA00023159"/>
    </source>
</evidence>
<proteinExistence type="inferred from homology"/>
<comment type="similarity">
    <text evidence="8">Belongs to the SPT3 family.</text>
</comment>
<evidence type="ECO:0000256" key="6">
    <source>
        <dbReference type="ARBA" id="ARBA00023163"/>
    </source>
</evidence>
<dbReference type="KEGG" id="clup:CLUP02_15099"/>
<feature type="compositionally biased region" description="Low complexity" evidence="10">
    <location>
        <begin position="1584"/>
        <end position="1598"/>
    </location>
</feature>
<dbReference type="InterPro" id="IPR016142">
    <property type="entry name" value="Citrate_synth-like_lrg_a-sub"/>
</dbReference>
<dbReference type="GO" id="GO:0006357">
    <property type="term" value="P:regulation of transcription by RNA polymerase II"/>
    <property type="evidence" value="ECO:0007669"/>
    <property type="project" value="UniProtKB-ARBA"/>
</dbReference>
<gene>
    <name evidence="11" type="ORF">CLUP02_15099</name>
</gene>
<evidence type="ECO:0000256" key="10">
    <source>
        <dbReference type="SAM" id="MobiDB-lite"/>
    </source>
</evidence>
<dbReference type="InterPro" id="IPR002020">
    <property type="entry name" value="Citrate_synthase"/>
</dbReference>
<reference evidence="11" key="1">
    <citation type="journal article" date="2021" name="Mol. Plant Microbe Interact.">
        <title>Complete Genome Sequence of the Plant-Pathogenic Fungus Colletotrichum lupini.</title>
        <authorList>
            <person name="Baroncelli R."/>
            <person name="Pensec F."/>
            <person name="Da Lio D."/>
            <person name="Boufleur T."/>
            <person name="Vicente I."/>
            <person name="Sarrocco S."/>
            <person name="Picot A."/>
            <person name="Baraldi E."/>
            <person name="Sukno S."/>
            <person name="Thon M."/>
            <person name="Le Floch G."/>
        </authorList>
    </citation>
    <scope>NUCLEOTIDE SEQUENCE</scope>
    <source>
        <strain evidence="11">IMI 504893</strain>
    </source>
</reference>
<dbReference type="SUPFAM" id="SSF48256">
    <property type="entry name" value="Citrate synthase"/>
    <property type="match status" value="1"/>
</dbReference>
<dbReference type="SUPFAM" id="SSF47113">
    <property type="entry name" value="Histone-fold"/>
    <property type="match status" value="2"/>
</dbReference>
<dbReference type="InterPro" id="IPR036969">
    <property type="entry name" value="Citrate_synthase_sf"/>
</dbReference>
<dbReference type="Gene3D" id="1.10.230.10">
    <property type="entry name" value="Cytochrome P450-Terp, domain 2"/>
    <property type="match status" value="1"/>
</dbReference>
<evidence type="ECO:0000256" key="1">
    <source>
        <dbReference type="ARBA" id="ARBA00004123"/>
    </source>
</evidence>
<keyword evidence="7" id="KW-0539">Nucleus</keyword>
<accession>A0A9Q8T623</accession>
<feature type="region of interest" description="Disordered" evidence="10">
    <location>
        <begin position="1728"/>
        <end position="1757"/>
    </location>
</feature>
<feature type="region of interest" description="Disordered" evidence="10">
    <location>
        <begin position="688"/>
        <end position="722"/>
    </location>
</feature>
<name>A0A9Q8T623_9PEZI</name>
<dbReference type="Pfam" id="PF00285">
    <property type="entry name" value="Citrate_synt"/>
    <property type="match status" value="1"/>
</dbReference>
<protein>
    <recommendedName>
        <fullName evidence="9">Citrate synthase</fullName>
    </recommendedName>
</protein>
<evidence type="ECO:0000256" key="9">
    <source>
        <dbReference type="RuleBase" id="RU000441"/>
    </source>
</evidence>
<keyword evidence="4" id="KW-0805">Transcription regulation</keyword>
<dbReference type="GO" id="GO:0046912">
    <property type="term" value="F:acyltransferase activity, acyl groups converted into alkyl on transfer"/>
    <property type="evidence" value="ECO:0007669"/>
    <property type="project" value="InterPro"/>
</dbReference>